<dbReference type="InterPro" id="IPR050832">
    <property type="entry name" value="Bact_Acetyltransf"/>
</dbReference>
<dbReference type="SUPFAM" id="SSF55729">
    <property type="entry name" value="Acyl-CoA N-acyltransferases (Nat)"/>
    <property type="match status" value="1"/>
</dbReference>
<sequence length="160" mass="17830">MELTHRPFLESDLPAVCAFPRDPQELYFMFPKAVYPLTQEQLRAAVAARAEATVVLAEGAVAGFANFYEWEMGGRCSMGNVIVSPAVRGRGVARYLVSRMAETAFTRYDAREVALCCFSTNTPALLLYTRMGFTPYAVEERVNWDGSRIAAVMMRLARQG</sequence>
<accession>A0A7J0BQY5</accession>
<evidence type="ECO:0000259" key="3">
    <source>
        <dbReference type="PROSITE" id="PS51186"/>
    </source>
</evidence>
<name>A0A7J0BQY5_9BACT</name>
<dbReference type="RefSeq" id="WP_174408758.1">
    <property type="nucleotide sequence ID" value="NZ_BLVP01000002.1"/>
</dbReference>
<organism evidence="4 5">
    <name type="scientific">Desulfovibrio psychrotolerans</name>
    <dbReference type="NCBI Taxonomy" id="415242"/>
    <lineage>
        <taxon>Bacteria</taxon>
        <taxon>Pseudomonadati</taxon>
        <taxon>Thermodesulfobacteriota</taxon>
        <taxon>Desulfovibrionia</taxon>
        <taxon>Desulfovibrionales</taxon>
        <taxon>Desulfovibrionaceae</taxon>
        <taxon>Desulfovibrio</taxon>
    </lineage>
</organism>
<proteinExistence type="predicted"/>
<comment type="caution">
    <text evidence="4">The sequence shown here is derived from an EMBL/GenBank/DDBJ whole genome shotgun (WGS) entry which is preliminary data.</text>
</comment>
<dbReference type="GO" id="GO:0016747">
    <property type="term" value="F:acyltransferase activity, transferring groups other than amino-acyl groups"/>
    <property type="evidence" value="ECO:0007669"/>
    <property type="project" value="InterPro"/>
</dbReference>
<protein>
    <submittedName>
        <fullName evidence="4">N-acetyltransferase</fullName>
    </submittedName>
</protein>
<dbReference type="Gene3D" id="3.40.630.30">
    <property type="match status" value="1"/>
</dbReference>
<reference evidence="4 5" key="1">
    <citation type="submission" date="2020-05" db="EMBL/GenBank/DDBJ databases">
        <title>Draft genome sequence of Desulfovibrio psychrotolerans JS1T.</title>
        <authorList>
            <person name="Ueno A."/>
            <person name="Tamazawa S."/>
            <person name="Tamamura S."/>
            <person name="Murakami T."/>
            <person name="Kiyama T."/>
            <person name="Inomata H."/>
            <person name="Amano Y."/>
            <person name="Miyakawa K."/>
            <person name="Tamaki H."/>
            <person name="Naganuma T."/>
            <person name="Kaneko K."/>
        </authorList>
    </citation>
    <scope>NUCLEOTIDE SEQUENCE [LARGE SCALE GENOMIC DNA]</scope>
    <source>
        <strain evidence="4 5">JS1</strain>
    </source>
</reference>
<keyword evidence="2" id="KW-0012">Acyltransferase</keyword>
<evidence type="ECO:0000313" key="5">
    <source>
        <dbReference type="Proteomes" id="UP000503820"/>
    </source>
</evidence>
<dbReference type="PROSITE" id="PS51186">
    <property type="entry name" value="GNAT"/>
    <property type="match status" value="1"/>
</dbReference>
<dbReference type="EMBL" id="BLVP01000002">
    <property type="protein sequence ID" value="GFM36068.1"/>
    <property type="molecule type" value="Genomic_DNA"/>
</dbReference>
<dbReference type="Pfam" id="PF00583">
    <property type="entry name" value="Acetyltransf_1"/>
    <property type="match status" value="1"/>
</dbReference>
<feature type="domain" description="N-acetyltransferase" evidence="3">
    <location>
        <begin position="3"/>
        <end position="159"/>
    </location>
</feature>
<dbReference type="InterPro" id="IPR016181">
    <property type="entry name" value="Acyl_CoA_acyltransferase"/>
</dbReference>
<gene>
    <name evidence="4" type="ORF">DSM19430T_07520</name>
</gene>
<evidence type="ECO:0000313" key="4">
    <source>
        <dbReference type="EMBL" id="GFM36068.1"/>
    </source>
</evidence>
<dbReference type="CDD" id="cd04301">
    <property type="entry name" value="NAT_SF"/>
    <property type="match status" value="1"/>
</dbReference>
<keyword evidence="5" id="KW-1185">Reference proteome</keyword>
<dbReference type="PANTHER" id="PTHR43877">
    <property type="entry name" value="AMINOALKYLPHOSPHONATE N-ACETYLTRANSFERASE-RELATED-RELATED"/>
    <property type="match status" value="1"/>
</dbReference>
<keyword evidence="1 4" id="KW-0808">Transferase</keyword>
<dbReference type="AlphaFoldDB" id="A0A7J0BQY5"/>
<dbReference type="InterPro" id="IPR000182">
    <property type="entry name" value="GNAT_dom"/>
</dbReference>
<dbReference type="Proteomes" id="UP000503820">
    <property type="component" value="Unassembled WGS sequence"/>
</dbReference>
<dbReference type="PANTHER" id="PTHR43877:SF2">
    <property type="entry name" value="AMINOALKYLPHOSPHONATE N-ACETYLTRANSFERASE-RELATED"/>
    <property type="match status" value="1"/>
</dbReference>
<evidence type="ECO:0000256" key="1">
    <source>
        <dbReference type="ARBA" id="ARBA00022679"/>
    </source>
</evidence>
<evidence type="ECO:0000256" key="2">
    <source>
        <dbReference type="ARBA" id="ARBA00023315"/>
    </source>
</evidence>